<dbReference type="InterPro" id="IPR025230">
    <property type="entry name" value="DUF4172"/>
</dbReference>
<gene>
    <name evidence="2" type="ORF">RAMLITH_15960</name>
</gene>
<proteinExistence type="predicted"/>
<evidence type="ECO:0000313" key="2">
    <source>
        <dbReference type="EMBL" id="NKE67320.1"/>
    </source>
</evidence>
<protein>
    <submittedName>
        <fullName evidence="2">DUF4172 domain-containing protein</fullName>
    </submittedName>
</protein>
<comment type="caution">
    <text evidence="2">The sequence shown here is derived from an EMBL/GenBank/DDBJ whole genome shotgun (WGS) entry which is preliminary data.</text>
</comment>
<feature type="domain" description="DUF4172" evidence="1">
    <location>
        <begin position="16"/>
        <end position="97"/>
    </location>
</feature>
<accession>A0A7X6DHN6</accession>
<sequence length="144" mass="15443">MRFIREAQMPRIRFMYLWQEPGWPALTWDASAVTAPLAQARLAQGRMLGLAGGLGVMDLAELQLAGWTQEALATAQIEGEQLQLNSVRASAARRLGLANAPACHLSPFSSQSVSGIFKPVAAANGHPERGLSMAVFRGGGNWLT</sequence>
<dbReference type="EMBL" id="VTOX01000006">
    <property type="protein sequence ID" value="NKE67320.1"/>
    <property type="molecule type" value="Genomic_DNA"/>
</dbReference>
<evidence type="ECO:0000259" key="1">
    <source>
        <dbReference type="Pfam" id="PF13776"/>
    </source>
</evidence>
<dbReference type="AlphaFoldDB" id="A0A7X6DHN6"/>
<feature type="non-terminal residue" evidence="2">
    <location>
        <position position="144"/>
    </location>
</feature>
<reference evidence="2 3" key="1">
    <citation type="journal article" date="2020" name="Nature">
        <title>Bacterial chemolithoautotrophy via manganese oxidation.</title>
        <authorList>
            <person name="Yu H."/>
            <person name="Leadbetter J.R."/>
        </authorList>
    </citation>
    <scope>NUCLEOTIDE SEQUENCE [LARGE SCALE GENOMIC DNA]</scope>
    <source>
        <strain evidence="2 3">RBP-1</strain>
    </source>
</reference>
<dbReference type="Proteomes" id="UP000521868">
    <property type="component" value="Unassembled WGS sequence"/>
</dbReference>
<name>A0A7X6DHN6_9BURK</name>
<keyword evidence="3" id="KW-1185">Reference proteome</keyword>
<dbReference type="Pfam" id="PF13776">
    <property type="entry name" value="DUF4172"/>
    <property type="match status" value="1"/>
</dbReference>
<evidence type="ECO:0000313" key="3">
    <source>
        <dbReference type="Proteomes" id="UP000521868"/>
    </source>
</evidence>
<organism evidence="2 3">
    <name type="scientific">Ramlibacter lithotrophicus</name>
    <dbReference type="NCBI Taxonomy" id="2606681"/>
    <lineage>
        <taxon>Bacteria</taxon>
        <taxon>Pseudomonadati</taxon>
        <taxon>Pseudomonadota</taxon>
        <taxon>Betaproteobacteria</taxon>
        <taxon>Burkholderiales</taxon>
        <taxon>Comamonadaceae</taxon>
        <taxon>Ramlibacter</taxon>
    </lineage>
</organism>